<protein>
    <submittedName>
        <fullName evidence="2">Uncharacterized protein</fullName>
    </submittedName>
</protein>
<organism evidence="2 3">
    <name type="scientific">Trachymyrmex cornetzi</name>
    <dbReference type="NCBI Taxonomy" id="471704"/>
    <lineage>
        <taxon>Eukaryota</taxon>
        <taxon>Metazoa</taxon>
        <taxon>Ecdysozoa</taxon>
        <taxon>Arthropoda</taxon>
        <taxon>Hexapoda</taxon>
        <taxon>Insecta</taxon>
        <taxon>Pterygota</taxon>
        <taxon>Neoptera</taxon>
        <taxon>Endopterygota</taxon>
        <taxon>Hymenoptera</taxon>
        <taxon>Apocrita</taxon>
        <taxon>Aculeata</taxon>
        <taxon>Formicoidea</taxon>
        <taxon>Formicidae</taxon>
        <taxon>Myrmicinae</taxon>
        <taxon>Trachymyrmex</taxon>
    </lineage>
</organism>
<name>A0A195E5U3_9HYME</name>
<sequence>TPECKGLTLPLAHRRDLARPRTRMTVTVSLREETHDAEQIMQSESTHVRTGCAKLRKKNARVRPTGNTTTIEGENCERRGRKAESIRGKEGEGSRYRTYGLRSH</sequence>
<gene>
    <name evidence="2" type="ORF">ALC57_07161</name>
</gene>
<dbReference type="Proteomes" id="UP000078492">
    <property type="component" value="Unassembled WGS sequence"/>
</dbReference>
<reference evidence="2 3" key="1">
    <citation type="submission" date="2015-09" db="EMBL/GenBank/DDBJ databases">
        <title>Trachymyrmex cornetzi WGS genome.</title>
        <authorList>
            <person name="Nygaard S."/>
            <person name="Hu H."/>
            <person name="Boomsma J."/>
            <person name="Zhang G."/>
        </authorList>
    </citation>
    <scope>NUCLEOTIDE SEQUENCE [LARGE SCALE GENOMIC DNA]</scope>
    <source>
        <strain evidence="2">Tcor2-1</strain>
        <tissue evidence="2">Whole body</tissue>
    </source>
</reference>
<feature type="compositionally biased region" description="Basic and acidic residues" evidence="1">
    <location>
        <begin position="75"/>
        <end position="95"/>
    </location>
</feature>
<evidence type="ECO:0000313" key="2">
    <source>
        <dbReference type="EMBL" id="KYN20257.1"/>
    </source>
</evidence>
<evidence type="ECO:0000313" key="3">
    <source>
        <dbReference type="Proteomes" id="UP000078492"/>
    </source>
</evidence>
<dbReference type="EMBL" id="KQ979608">
    <property type="protein sequence ID" value="KYN20257.1"/>
    <property type="molecule type" value="Genomic_DNA"/>
</dbReference>
<proteinExistence type="predicted"/>
<dbReference type="AlphaFoldDB" id="A0A195E5U3"/>
<accession>A0A195E5U3</accession>
<feature type="region of interest" description="Disordered" evidence="1">
    <location>
        <begin position="38"/>
        <end position="104"/>
    </location>
</feature>
<keyword evidence="3" id="KW-1185">Reference proteome</keyword>
<evidence type="ECO:0000256" key="1">
    <source>
        <dbReference type="SAM" id="MobiDB-lite"/>
    </source>
</evidence>
<feature type="non-terminal residue" evidence="2">
    <location>
        <position position="1"/>
    </location>
</feature>